<feature type="compositionally biased region" description="Acidic residues" evidence="5">
    <location>
        <begin position="799"/>
        <end position="816"/>
    </location>
</feature>
<organism evidence="8 9">
    <name type="scientific">Hyaloperonospora brassicae</name>
    <name type="common">Brassica downy mildew</name>
    <name type="synonym">Peronospora brassicae</name>
    <dbReference type="NCBI Taxonomy" id="162125"/>
    <lineage>
        <taxon>Eukaryota</taxon>
        <taxon>Sar</taxon>
        <taxon>Stramenopiles</taxon>
        <taxon>Oomycota</taxon>
        <taxon>Peronosporomycetes</taxon>
        <taxon>Peronosporales</taxon>
        <taxon>Peronosporaceae</taxon>
        <taxon>Hyaloperonospora</taxon>
    </lineage>
</organism>
<dbReference type="InterPro" id="IPR000306">
    <property type="entry name" value="Znf_FYVE"/>
</dbReference>
<keyword evidence="2 4" id="KW-0863">Zinc-finger</keyword>
<dbReference type="InterPro" id="IPR002913">
    <property type="entry name" value="START_lipid-bd_dom"/>
</dbReference>
<keyword evidence="1" id="KW-0479">Metal-binding</keyword>
<feature type="region of interest" description="Disordered" evidence="5">
    <location>
        <begin position="438"/>
        <end position="523"/>
    </location>
</feature>
<feature type="region of interest" description="Disordered" evidence="5">
    <location>
        <begin position="1"/>
        <end position="31"/>
    </location>
</feature>
<dbReference type="SMART" id="SM00064">
    <property type="entry name" value="FYVE"/>
    <property type="match status" value="1"/>
</dbReference>
<dbReference type="PROSITE" id="PS50848">
    <property type="entry name" value="START"/>
    <property type="match status" value="1"/>
</dbReference>
<evidence type="ECO:0000259" key="7">
    <source>
        <dbReference type="PROSITE" id="PS50848"/>
    </source>
</evidence>
<evidence type="ECO:0000256" key="4">
    <source>
        <dbReference type="PROSITE-ProRule" id="PRU00091"/>
    </source>
</evidence>
<evidence type="ECO:0000256" key="5">
    <source>
        <dbReference type="SAM" id="MobiDB-lite"/>
    </source>
</evidence>
<keyword evidence="3" id="KW-0862">Zinc</keyword>
<dbReference type="Proteomes" id="UP001162031">
    <property type="component" value="Unassembled WGS sequence"/>
</dbReference>
<keyword evidence="9" id="KW-1185">Reference proteome</keyword>
<accession>A0AAV0UR84</accession>
<reference evidence="8" key="1">
    <citation type="submission" date="2022-12" db="EMBL/GenBank/DDBJ databases">
        <authorList>
            <person name="Webb A."/>
        </authorList>
    </citation>
    <scope>NUCLEOTIDE SEQUENCE</scope>
    <source>
        <strain evidence="8">Hp1</strain>
    </source>
</reference>
<dbReference type="InterPro" id="IPR013083">
    <property type="entry name" value="Znf_RING/FYVE/PHD"/>
</dbReference>
<evidence type="ECO:0000256" key="3">
    <source>
        <dbReference type="ARBA" id="ARBA00022833"/>
    </source>
</evidence>
<evidence type="ECO:0008006" key="10">
    <source>
        <dbReference type="Google" id="ProtNLM"/>
    </source>
</evidence>
<feature type="compositionally biased region" description="Low complexity" evidence="5">
    <location>
        <begin position="7"/>
        <end position="31"/>
    </location>
</feature>
<feature type="compositionally biased region" description="Basic and acidic residues" evidence="5">
    <location>
        <begin position="706"/>
        <end position="728"/>
    </location>
</feature>
<dbReference type="InterPro" id="IPR017455">
    <property type="entry name" value="Znf_FYVE-rel"/>
</dbReference>
<evidence type="ECO:0000313" key="9">
    <source>
        <dbReference type="Proteomes" id="UP001162031"/>
    </source>
</evidence>
<feature type="region of interest" description="Disordered" evidence="5">
    <location>
        <begin position="983"/>
        <end position="1060"/>
    </location>
</feature>
<proteinExistence type="predicted"/>
<dbReference type="InterPro" id="IPR052727">
    <property type="entry name" value="Rab4/Rab5_effector"/>
</dbReference>
<gene>
    <name evidence="8" type="ORF">HBR001_LOCUS7808</name>
</gene>
<name>A0AAV0UR84_HYABA</name>
<dbReference type="GO" id="GO:0008270">
    <property type="term" value="F:zinc ion binding"/>
    <property type="evidence" value="ECO:0007669"/>
    <property type="project" value="UniProtKB-KW"/>
</dbReference>
<feature type="region of interest" description="Disordered" evidence="5">
    <location>
        <begin position="848"/>
        <end position="867"/>
    </location>
</feature>
<dbReference type="PROSITE" id="PS50178">
    <property type="entry name" value="ZF_FYVE"/>
    <property type="match status" value="1"/>
</dbReference>
<protein>
    <recommendedName>
        <fullName evidence="10">FYVE-type domain-containing protein</fullName>
    </recommendedName>
</protein>
<feature type="domain" description="START" evidence="7">
    <location>
        <begin position="157"/>
        <end position="286"/>
    </location>
</feature>
<dbReference type="InterPro" id="IPR011011">
    <property type="entry name" value="Znf_FYVE_PHD"/>
</dbReference>
<dbReference type="SUPFAM" id="SSF57903">
    <property type="entry name" value="FYVE/PHD zinc finger"/>
    <property type="match status" value="1"/>
</dbReference>
<evidence type="ECO:0000313" key="8">
    <source>
        <dbReference type="EMBL" id="CAI5739391.1"/>
    </source>
</evidence>
<dbReference type="SUPFAM" id="SSF55961">
    <property type="entry name" value="Bet v1-like"/>
    <property type="match status" value="1"/>
</dbReference>
<evidence type="ECO:0000259" key="6">
    <source>
        <dbReference type="PROSITE" id="PS50178"/>
    </source>
</evidence>
<evidence type="ECO:0000256" key="2">
    <source>
        <dbReference type="ARBA" id="ARBA00022771"/>
    </source>
</evidence>
<feature type="compositionally biased region" description="Basic and acidic residues" evidence="5">
    <location>
        <begin position="490"/>
        <end position="510"/>
    </location>
</feature>
<dbReference type="PANTHER" id="PTHR13510">
    <property type="entry name" value="FYVE-FINGER-CONTAINING RAB5 EFFECTOR PROTEIN RABENOSYN-5-RELATED"/>
    <property type="match status" value="1"/>
</dbReference>
<feature type="region of interest" description="Disordered" evidence="5">
    <location>
        <begin position="694"/>
        <end position="734"/>
    </location>
</feature>
<feature type="domain" description="FYVE-type" evidence="6">
    <location>
        <begin position="317"/>
        <end position="385"/>
    </location>
</feature>
<feature type="compositionally biased region" description="Polar residues" evidence="5">
    <location>
        <begin position="1000"/>
        <end position="1016"/>
    </location>
</feature>
<dbReference type="GO" id="GO:0008289">
    <property type="term" value="F:lipid binding"/>
    <property type="evidence" value="ECO:0007669"/>
    <property type="project" value="InterPro"/>
</dbReference>
<dbReference type="EMBL" id="CANTFL010001420">
    <property type="protein sequence ID" value="CAI5739391.1"/>
    <property type="molecule type" value="Genomic_DNA"/>
</dbReference>
<comment type="caution">
    <text evidence="8">The sequence shown here is derived from an EMBL/GenBank/DDBJ whole genome shotgun (WGS) entry which is preliminary data.</text>
</comment>
<sequence>MAARRGLSSSRAPTTAPSASASSLTSSSSSSPLASYAAASASARTWTPLRDNHFHPPPLSARERAYLVRKSCEAAQELVERARSAGGPIAWRHVEKHNDVQIYAGSPRATTATTAAAGGAAATAGSMCGVTSVPGTVAEVASLFELGSTRQMKEFARAHREWFYDGVVLHVMAARTSDKPLHQVTAKWMVAQMPPGLPHRDFCFLECQDKFVDARGRKGWVLGQHSIKLPGCDDLKREFGLVRGSLYHSGFVVVESEERPGHVDVIHLVQLNLKERTPVPLSVLRTRVLFVTQVRNMLRSKRLNEQRYRSDLELVPKKYRSKCAVCKDSFSLLLLRKLNCRKCGDVVCAACSKEFPIENCSFAASNGGDEVRKLRICMHCFQVITNAPKPTSALVQPAHSSTISMSFLGVDDADRHLASRSGGRYNGREGEPPKIFLQSMRHEKPSRQRLSSTLHMSGFRSDVPHSASRHMMRGEPDMELYSRSQHRHQQQREYGRSHNHPESQRMRPSDFRPSQSLSLDDPITRGEDRYTMDMPGSVAAPSFTSVFDHSATDARHSPLHGFTSGSSSDLLVEMSSNNTRNFSRLQELSSRERLERLQREDNMARSNTDHRMPDAYMSALQQASRDKHEFDVPTPIYQAPLSDFGSYRATLDDESVAPPVFGPFDSTLDVVAGPPLLDVDALRITEPSVSIELTSLSPAARPPTTHQRDDNELLRLRERKAERRRESTSSDSSAISIDIDTYEGTSHLATVPSIPEQQKLRGEQYQMHVAGNVKPKVVVGSRTSASHGNRMNVACTHDTDEDSDTSMGASDDEEEGQTSVDCTPVSIPAPPHRLLDDNAEETKAQEYSETLALPPPSPSAHGMTRTTLERPSIAASSASWSLVDQSSAAVARKEGAAKKKLQTNTEAVKDTCIDHGYQLGRLKADDRTNGEVLGVHVSPKHSGVQIAGEKQRVRGLRDEANDDGLVSRERRLMGAENAVVSDTSGGDMNYLDAGQRHQSDGQATTTFCGPSSSSPELSDGMAAASNTAVDASSTAAGNAEGALPLPECTPRSLKKERTETSALSRHVHAYTSREDGVVLDNVGSYERSPSLNEDDGDAHRFGQKGLSDMSSVTSTSGAETVDHFVTGGSVASFAAEDIAEDLVTVGVNISTSLSVHDEQAFMSVMPSIETQRSGDNVSETDLSVTRRTSVSSLSSTSARDGSISSMGLCITAPNESSAPSSTDNVLPVISSDCTQTTEQDGKQDHEIAAREAHVLTTASTTSGQSSDCYALDNFQPNFPASFDAQ</sequence>
<dbReference type="Gene3D" id="3.30.530.20">
    <property type="match status" value="1"/>
</dbReference>
<evidence type="ECO:0000256" key="1">
    <source>
        <dbReference type="ARBA" id="ARBA00022723"/>
    </source>
</evidence>
<feature type="compositionally biased region" description="Polar residues" evidence="5">
    <location>
        <begin position="1024"/>
        <end position="1036"/>
    </location>
</feature>
<dbReference type="InterPro" id="IPR023393">
    <property type="entry name" value="START-like_dom_sf"/>
</dbReference>
<feature type="region of interest" description="Disordered" evidence="5">
    <location>
        <begin position="784"/>
        <end position="826"/>
    </location>
</feature>
<dbReference type="PANTHER" id="PTHR13510:SF44">
    <property type="entry name" value="RABENOSYN-5"/>
    <property type="match status" value="1"/>
</dbReference>
<dbReference type="Gene3D" id="3.30.40.10">
    <property type="entry name" value="Zinc/RING finger domain, C3HC4 (zinc finger)"/>
    <property type="match status" value="1"/>
</dbReference>
<dbReference type="Pfam" id="PF01363">
    <property type="entry name" value="FYVE"/>
    <property type="match status" value="1"/>
</dbReference>